<dbReference type="Proteomes" id="UP000499080">
    <property type="component" value="Unassembled WGS sequence"/>
</dbReference>
<proteinExistence type="predicted"/>
<gene>
    <name evidence="2" type="ORF">AVEN_212384_1</name>
    <name evidence="1" type="ORF">AVEN_84433_1</name>
</gene>
<evidence type="ECO:0000313" key="3">
    <source>
        <dbReference type="Proteomes" id="UP000499080"/>
    </source>
</evidence>
<protein>
    <submittedName>
        <fullName evidence="1">Uncharacterized protein</fullName>
    </submittedName>
</protein>
<accession>A0A4Y2E0U6</accession>
<evidence type="ECO:0000313" key="1">
    <source>
        <dbReference type="EMBL" id="GBM22672.1"/>
    </source>
</evidence>
<evidence type="ECO:0000313" key="2">
    <source>
        <dbReference type="EMBL" id="GBM22694.1"/>
    </source>
</evidence>
<keyword evidence="3" id="KW-1185">Reference proteome</keyword>
<dbReference type="EMBL" id="BGPR01091293">
    <property type="protein sequence ID" value="GBM22694.1"/>
    <property type="molecule type" value="Genomic_DNA"/>
</dbReference>
<sequence>LLKSRSKQIEAFLNERKAQRRLFTIEAKKLEELISGDNDETEIKARYQALRLRHEIIITWIESF</sequence>
<feature type="non-terminal residue" evidence="1">
    <location>
        <position position="1"/>
    </location>
</feature>
<comment type="caution">
    <text evidence="1">The sequence shown here is derived from an EMBL/GenBank/DDBJ whole genome shotgun (WGS) entry which is preliminary data.</text>
</comment>
<dbReference type="EMBL" id="BGPR01091288">
    <property type="protein sequence ID" value="GBM22672.1"/>
    <property type="molecule type" value="Genomic_DNA"/>
</dbReference>
<dbReference type="AlphaFoldDB" id="A0A4Y2E0U6"/>
<reference evidence="1 3" key="1">
    <citation type="journal article" date="2019" name="Sci. Rep.">
        <title>Orb-weaving spider Araneus ventricosus genome elucidates the spidroin gene catalogue.</title>
        <authorList>
            <person name="Kono N."/>
            <person name="Nakamura H."/>
            <person name="Ohtoshi R."/>
            <person name="Moran D.A.P."/>
            <person name="Shinohara A."/>
            <person name="Yoshida Y."/>
            <person name="Fujiwara M."/>
            <person name="Mori M."/>
            <person name="Tomita M."/>
            <person name="Arakawa K."/>
        </authorList>
    </citation>
    <scope>NUCLEOTIDE SEQUENCE [LARGE SCALE GENOMIC DNA]</scope>
</reference>
<name>A0A4Y2E0U6_ARAVE</name>
<organism evidence="1 3">
    <name type="scientific">Araneus ventricosus</name>
    <name type="common">Orbweaver spider</name>
    <name type="synonym">Epeira ventricosa</name>
    <dbReference type="NCBI Taxonomy" id="182803"/>
    <lineage>
        <taxon>Eukaryota</taxon>
        <taxon>Metazoa</taxon>
        <taxon>Ecdysozoa</taxon>
        <taxon>Arthropoda</taxon>
        <taxon>Chelicerata</taxon>
        <taxon>Arachnida</taxon>
        <taxon>Araneae</taxon>
        <taxon>Araneomorphae</taxon>
        <taxon>Entelegynae</taxon>
        <taxon>Araneoidea</taxon>
        <taxon>Araneidae</taxon>
        <taxon>Araneus</taxon>
    </lineage>
</organism>